<gene>
    <name evidence="1" type="ORF">WKW80_06325</name>
</gene>
<reference evidence="1 2" key="1">
    <citation type="submission" date="2024-03" db="EMBL/GenBank/DDBJ databases">
        <title>Novel species of the genus Variovorax.</title>
        <authorList>
            <person name="Liu Q."/>
            <person name="Xin Y.-H."/>
        </authorList>
    </citation>
    <scope>NUCLEOTIDE SEQUENCE [LARGE SCALE GENOMIC DNA]</scope>
    <source>
        <strain evidence="1 2">KACC 18501</strain>
    </source>
</reference>
<protein>
    <submittedName>
        <fullName evidence="1">Uncharacterized protein</fullName>
    </submittedName>
</protein>
<dbReference type="EMBL" id="JBBKZV010000002">
    <property type="protein sequence ID" value="MEJ8821652.1"/>
    <property type="molecule type" value="Genomic_DNA"/>
</dbReference>
<evidence type="ECO:0000313" key="2">
    <source>
        <dbReference type="Proteomes" id="UP001363010"/>
    </source>
</evidence>
<organism evidence="1 2">
    <name type="scientific">Variovorax humicola</name>
    <dbReference type="NCBI Taxonomy" id="1769758"/>
    <lineage>
        <taxon>Bacteria</taxon>
        <taxon>Pseudomonadati</taxon>
        <taxon>Pseudomonadota</taxon>
        <taxon>Betaproteobacteria</taxon>
        <taxon>Burkholderiales</taxon>
        <taxon>Comamonadaceae</taxon>
        <taxon>Variovorax</taxon>
    </lineage>
</organism>
<proteinExistence type="predicted"/>
<evidence type="ECO:0000313" key="1">
    <source>
        <dbReference type="EMBL" id="MEJ8821652.1"/>
    </source>
</evidence>
<keyword evidence="2" id="KW-1185">Reference proteome</keyword>
<dbReference type="RefSeq" id="WP_340362692.1">
    <property type="nucleotide sequence ID" value="NZ_JBBKZV010000002.1"/>
</dbReference>
<comment type="caution">
    <text evidence="1">The sequence shown here is derived from an EMBL/GenBank/DDBJ whole genome shotgun (WGS) entry which is preliminary data.</text>
</comment>
<accession>A0ABU8VV60</accession>
<sequence>MNGSQATGGFVLCFCRLQDGNQLYAFPCDACGNVDMDSLSERARHNYLYARALMGLQVGWPAVQSIS</sequence>
<name>A0ABU8VV60_9BURK</name>
<dbReference type="Proteomes" id="UP001363010">
    <property type="component" value="Unassembled WGS sequence"/>
</dbReference>